<dbReference type="InterPro" id="IPR015422">
    <property type="entry name" value="PyrdxlP-dep_Trfase_small"/>
</dbReference>
<accession>A0A7X2PCB9</accession>
<dbReference type="Gene3D" id="3.40.640.10">
    <property type="entry name" value="Type I PLP-dependent aspartate aminotransferase-like (Major domain)"/>
    <property type="match status" value="1"/>
</dbReference>
<protein>
    <submittedName>
        <fullName evidence="3">DegT/DnrJ/EryC1/StrS aminotransferase family protein</fullName>
    </submittedName>
</protein>
<dbReference type="InterPro" id="IPR000653">
    <property type="entry name" value="DegT/StrS_aminotransferase"/>
</dbReference>
<sequence>MALVRFYKPTLRRRDMDAVLQTMVDEKIGPGERRKQFLKLMAEYLNLKDGIAVRSYTDALRAALTALALNEGDSVGVSILSPEIYRVVLSDMNLKMVLLDISSEDGCISAEEATKAEGLKAILLHEPLSQLPVSFSEATLSIPIIEDITQSIGSSYKNLQAGTIGNIVVCALEEESLISTGGGAVVLSKKSEYIEIIKKYARRYDPYFELADMNAALGIVQLTNCEENLKKRRELYNLFTQAAMKSDVKLFGMRNLDFLSSGYSFPIIANSKPDDLISFAAKYTVSVKRSFTTSVGINYQDKFDLYPNGVIPLSRGVSFPLYPFLQPKETEAIIKVLSHLPQ</sequence>
<evidence type="ECO:0000256" key="1">
    <source>
        <dbReference type="ARBA" id="ARBA00037999"/>
    </source>
</evidence>
<dbReference type="PANTHER" id="PTHR30244">
    <property type="entry name" value="TRANSAMINASE"/>
    <property type="match status" value="1"/>
</dbReference>
<reference evidence="3 4" key="1">
    <citation type="submission" date="2019-08" db="EMBL/GenBank/DDBJ databases">
        <title>In-depth cultivation of the pig gut microbiome towards novel bacterial diversity and tailored functional studies.</title>
        <authorList>
            <person name="Wylensek D."/>
            <person name="Hitch T.C.A."/>
            <person name="Clavel T."/>
        </authorList>
    </citation>
    <scope>NUCLEOTIDE SEQUENCE [LARGE SCALE GENOMIC DNA]</scope>
    <source>
        <strain evidence="3 4">NM-380-WT-3C1</strain>
    </source>
</reference>
<dbReference type="AlphaFoldDB" id="A0A7X2PCB9"/>
<comment type="similarity">
    <text evidence="1 2">Belongs to the DegT/DnrJ/EryC1 family.</text>
</comment>
<proteinExistence type="inferred from homology"/>
<dbReference type="InterPro" id="IPR015424">
    <property type="entry name" value="PyrdxlP-dep_Trfase"/>
</dbReference>
<name>A0A7X2PCB9_9SPIO</name>
<keyword evidence="3" id="KW-0808">Transferase</keyword>
<dbReference type="Proteomes" id="UP000460549">
    <property type="component" value="Unassembled WGS sequence"/>
</dbReference>
<dbReference type="InterPro" id="IPR015421">
    <property type="entry name" value="PyrdxlP-dep_Trfase_major"/>
</dbReference>
<dbReference type="RefSeq" id="WP_154425276.1">
    <property type="nucleotide sequence ID" value="NZ_JAQYGB010000050.1"/>
</dbReference>
<dbReference type="GO" id="GO:0000271">
    <property type="term" value="P:polysaccharide biosynthetic process"/>
    <property type="evidence" value="ECO:0007669"/>
    <property type="project" value="TreeGrafter"/>
</dbReference>
<keyword evidence="2" id="KW-0663">Pyridoxal phosphate</keyword>
<dbReference type="EMBL" id="VUNN01000009">
    <property type="protein sequence ID" value="MSU06300.1"/>
    <property type="molecule type" value="Genomic_DNA"/>
</dbReference>
<keyword evidence="4" id="KW-1185">Reference proteome</keyword>
<evidence type="ECO:0000256" key="2">
    <source>
        <dbReference type="RuleBase" id="RU004508"/>
    </source>
</evidence>
<evidence type="ECO:0000313" key="4">
    <source>
        <dbReference type="Proteomes" id="UP000460549"/>
    </source>
</evidence>
<dbReference type="SUPFAM" id="SSF53383">
    <property type="entry name" value="PLP-dependent transferases"/>
    <property type="match status" value="1"/>
</dbReference>
<comment type="caution">
    <text evidence="3">The sequence shown here is derived from an EMBL/GenBank/DDBJ whole genome shotgun (WGS) entry which is preliminary data.</text>
</comment>
<dbReference type="GO" id="GO:0008483">
    <property type="term" value="F:transaminase activity"/>
    <property type="evidence" value="ECO:0007669"/>
    <property type="project" value="UniProtKB-KW"/>
</dbReference>
<organism evidence="3 4">
    <name type="scientific">Bullifex porci</name>
    <dbReference type="NCBI Taxonomy" id="2606638"/>
    <lineage>
        <taxon>Bacteria</taxon>
        <taxon>Pseudomonadati</taxon>
        <taxon>Spirochaetota</taxon>
        <taxon>Spirochaetia</taxon>
        <taxon>Spirochaetales</taxon>
        <taxon>Spirochaetaceae</taxon>
        <taxon>Bullifex</taxon>
    </lineage>
</organism>
<keyword evidence="3" id="KW-0032">Aminotransferase</keyword>
<gene>
    <name evidence="3" type="ORF">FYJ80_05835</name>
</gene>
<dbReference type="GO" id="GO:0030170">
    <property type="term" value="F:pyridoxal phosphate binding"/>
    <property type="evidence" value="ECO:0007669"/>
    <property type="project" value="TreeGrafter"/>
</dbReference>
<dbReference type="Gene3D" id="3.90.1150.10">
    <property type="entry name" value="Aspartate Aminotransferase, domain 1"/>
    <property type="match status" value="1"/>
</dbReference>
<dbReference type="Pfam" id="PF01041">
    <property type="entry name" value="DegT_DnrJ_EryC1"/>
    <property type="match status" value="1"/>
</dbReference>
<evidence type="ECO:0000313" key="3">
    <source>
        <dbReference type="EMBL" id="MSU06300.1"/>
    </source>
</evidence>
<dbReference type="PANTHER" id="PTHR30244:SF34">
    <property type="entry name" value="DTDP-4-AMINO-4,6-DIDEOXYGALACTOSE TRANSAMINASE"/>
    <property type="match status" value="1"/>
</dbReference>